<evidence type="ECO:0000313" key="13">
    <source>
        <dbReference type="EMBL" id="EXC23288.1"/>
    </source>
</evidence>
<dbReference type="EMBL" id="KE345992">
    <property type="protein sequence ID" value="EXC23288.1"/>
    <property type="molecule type" value="Genomic_DNA"/>
</dbReference>
<keyword evidence="6" id="KW-0378">Hydrolase</keyword>
<keyword evidence="9" id="KW-0464">Manganese</keyword>
<dbReference type="InterPro" id="IPR001932">
    <property type="entry name" value="PPM-type_phosphatase-like_dom"/>
</dbReference>
<evidence type="ECO:0000256" key="4">
    <source>
        <dbReference type="ARBA" id="ARBA00013081"/>
    </source>
</evidence>
<dbReference type="PROSITE" id="PS51746">
    <property type="entry name" value="PPM_2"/>
    <property type="match status" value="1"/>
</dbReference>
<dbReference type="Pfam" id="PF00481">
    <property type="entry name" value="PP2C"/>
    <property type="match status" value="1"/>
</dbReference>
<feature type="domain" description="PPM-type phosphatase" evidence="12">
    <location>
        <begin position="59"/>
        <end position="351"/>
    </location>
</feature>
<evidence type="ECO:0000256" key="6">
    <source>
        <dbReference type="ARBA" id="ARBA00022801"/>
    </source>
</evidence>
<reference evidence="14" key="1">
    <citation type="submission" date="2013-01" db="EMBL/GenBank/DDBJ databases">
        <title>Draft Genome Sequence of a Mulberry Tree, Morus notabilis C.K. Schneid.</title>
        <authorList>
            <person name="He N."/>
            <person name="Zhao S."/>
        </authorList>
    </citation>
    <scope>NUCLEOTIDE SEQUENCE</scope>
</reference>
<dbReference type="InterPro" id="IPR036457">
    <property type="entry name" value="PPM-type-like_dom_sf"/>
</dbReference>
<evidence type="ECO:0000256" key="5">
    <source>
        <dbReference type="ARBA" id="ARBA00022723"/>
    </source>
</evidence>
<evidence type="ECO:0000256" key="3">
    <source>
        <dbReference type="ARBA" id="ARBA00006702"/>
    </source>
</evidence>
<evidence type="ECO:0000313" key="14">
    <source>
        <dbReference type="Proteomes" id="UP000030645"/>
    </source>
</evidence>
<dbReference type="AlphaFoldDB" id="W9S2V3"/>
<dbReference type="GO" id="GO:0004722">
    <property type="term" value="F:protein serine/threonine phosphatase activity"/>
    <property type="evidence" value="ECO:0007669"/>
    <property type="project" value="UniProtKB-EC"/>
</dbReference>
<dbReference type="OrthoDB" id="10264738at2759"/>
<dbReference type="SUPFAM" id="SSF81606">
    <property type="entry name" value="PP2C-like"/>
    <property type="match status" value="1"/>
</dbReference>
<evidence type="ECO:0000256" key="8">
    <source>
        <dbReference type="ARBA" id="ARBA00022912"/>
    </source>
</evidence>
<accession>W9S2V3</accession>
<dbReference type="SMART" id="SM00332">
    <property type="entry name" value="PP2Cc"/>
    <property type="match status" value="1"/>
</dbReference>
<comment type="similarity">
    <text evidence="3">Belongs to the PP2C family.</text>
</comment>
<dbReference type="EC" id="3.1.3.16" evidence="4"/>
<evidence type="ECO:0000256" key="10">
    <source>
        <dbReference type="ARBA" id="ARBA00047761"/>
    </source>
</evidence>
<keyword evidence="5" id="KW-0479">Metal-binding</keyword>
<comment type="catalytic activity">
    <reaction evidence="11">
        <text>O-phospho-L-threonyl-[protein] + H2O = L-threonyl-[protein] + phosphate</text>
        <dbReference type="Rhea" id="RHEA:47004"/>
        <dbReference type="Rhea" id="RHEA-COMP:11060"/>
        <dbReference type="Rhea" id="RHEA-COMP:11605"/>
        <dbReference type="ChEBI" id="CHEBI:15377"/>
        <dbReference type="ChEBI" id="CHEBI:30013"/>
        <dbReference type="ChEBI" id="CHEBI:43474"/>
        <dbReference type="ChEBI" id="CHEBI:61977"/>
        <dbReference type="EC" id="3.1.3.16"/>
    </reaction>
</comment>
<evidence type="ECO:0000256" key="7">
    <source>
        <dbReference type="ARBA" id="ARBA00022842"/>
    </source>
</evidence>
<gene>
    <name evidence="13" type="ORF">L484_005237</name>
</gene>
<dbReference type="KEGG" id="mnt:21388714"/>
<evidence type="ECO:0000256" key="1">
    <source>
        <dbReference type="ARBA" id="ARBA00001936"/>
    </source>
</evidence>
<dbReference type="Gene3D" id="3.60.40.10">
    <property type="entry name" value="PPM-type phosphatase domain"/>
    <property type="match status" value="1"/>
</dbReference>
<keyword evidence="8" id="KW-0904">Protein phosphatase</keyword>
<comment type="catalytic activity">
    <reaction evidence="10">
        <text>O-phospho-L-seryl-[protein] + H2O = L-seryl-[protein] + phosphate</text>
        <dbReference type="Rhea" id="RHEA:20629"/>
        <dbReference type="Rhea" id="RHEA-COMP:9863"/>
        <dbReference type="Rhea" id="RHEA-COMP:11604"/>
        <dbReference type="ChEBI" id="CHEBI:15377"/>
        <dbReference type="ChEBI" id="CHEBI:29999"/>
        <dbReference type="ChEBI" id="CHEBI:43474"/>
        <dbReference type="ChEBI" id="CHEBI:83421"/>
        <dbReference type="EC" id="3.1.3.16"/>
    </reaction>
</comment>
<keyword evidence="14" id="KW-1185">Reference proteome</keyword>
<dbReference type="eggNOG" id="KOG0698">
    <property type="taxonomic scope" value="Eukaryota"/>
</dbReference>
<proteinExistence type="inferred from homology"/>
<comment type="cofactor">
    <cofactor evidence="2">
        <name>Mg(2+)</name>
        <dbReference type="ChEBI" id="CHEBI:18420"/>
    </cofactor>
</comment>
<evidence type="ECO:0000259" key="12">
    <source>
        <dbReference type="PROSITE" id="PS51746"/>
    </source>
</evidence>
<dbReference type="PANTHER" id="PTHR47992">
    <property type="entry name" value="PROTEIN PHOSPHATASE"/>
    <property type="match status" value="1"/>
</dbReference>
<evidence type="ECO:0000256" key="11">
    <source>
        <dbReference type="ARBA" id="ARBA00048336"/>
    </source>
</evidence>
<dbReference type="GO" id="GO:0046872">
    <property type="term" value="F:metal ion binding"/>
    <property type="evidence" value="ECO:0007669"/>
    <property type="project" value="UniProtKB-KW"/>
</dbReference>
<dbReference type="FunFam" id="3.60.40.10:FF:000038">
    <property type="entry name" value="Probable protein phosphatase 2C 34"/>
    <property type="match status" value="1"/>
</dbReference>
<keyword evidence="7" id="KW-0460">Magnesium</keyword>
<name>W9S2V3_9ROSA</name>
<comment type="cofactor">
    <cofactor evidence="1">
        <name>Mn(2+)</name>
        <dbReference type="ChEBI" id="CHEBI:29035"/>
    </cofactor>
</comment>
<dbReference type="GO" id="GO:0045926">
    <property type="term" value="P:negative regulation of growth"/>
    <property type="evidence" value="ECO:0007669"/>
    <property type="project" value="UniProtKB-ARBA"/>
</dbReference>
<protein>
    <recommendedName>
        <fullName evidence="4">protein-serine/threonine phosphatase</fullName>
        <ecNumber evidence="4">3.1.3.16</ecNumber>
    </recommendedName>
</protein>
<organism evidence="13 14">
    <name type="scientific">Morus notabilis</name>
    <dbReference type="NCBI Taxonomy" id="981085"/>
    <lineage>
        <taxon>Eukaryota</taxon>
        <taxon>Viridiplantae</taxon>
        <taxon>Streptophyta</taxon>
        <taxon>Embryophyta</taxon>
        <taxon>Tracheophyta</taxon>
        <taxon>Spermatophyta</taxon>
        <taxon>Magnoliopsida</taxon>
        <taxon>eudicotyledons</taxon>
        <taxon>Gunneridae</taxon>
        <taxon>Pentapetalae</taxon>
        <taxon>rosids</taxon>
        <taxon>fabids</taxon>
        <taxon>Rosales</taxon>
        <taxon>Moraceae</taxon>
        <taxon>Moreae</taxon>
        <taxon>Morus</taxon>
    </lineage>
</organism>
<dbReference type="InterPro" id="IPR015655">
    <property type="entry name" value="PP2C"/>
</dbReference>
<dbReference type="GO" id="GO:0009414">
    <property type="term" value="P:response to water deprivation"/>
    <property type="evidence" value="ECO:0007669"/>
    <property type="project" value="UniProtKB-ARBA"/>
</dbReference>
<evidence type="ECO:0000256" key="9">
    <source>
        <dbReference type="ARBA" id="ARBA00023211"/>
    </source>
</evidence>
<evidence type="ECO:0000256" key="2">
    <source>
        <dbReference type="ARBA" id="ARBA00001946"/>
    </source>
</evidence>
<dbReference type="CDD" id="cd00143">
    <property type="entry name" value="PP2Cc"/>
    <property type="match status" value="1"/>
</dbReference>
<sequence length="374" mass="41670">MVLFPSILDGLVRTITIKKDRCDDHVGRKTAEALSKVAKKKELISNSSGVVKSEKSDNLSSIFSKRGQKGINQDCLVVWEEFGCQEDMVFCGIFDGHGPWGHIVSKTVRESLAASLLCNWQETLALTSLDLDFEMERDRNLHWFDTWKESFLKTYAAIDQELKQHSEIDTFRSGTTALTIVKQGERLVVANVGDSRAVLATTSDGGTLLALQLTIDFKPDLPQEAERITNSKGRVFCLHDEPGVYRVWMPNGKTPGLAISRAFGDYCVKEFGLVSVPYVTQRNITSRDHFVILATDGLWDVISNQEAVEIVLSTPDKEKSARRLVQCAALAWKAKKRGIAMDDISVICLFFHTSLFSQANPLVSKFSSFAPKTI</sequence>
<dbReference type="Proteomes" id="UP000030645">
    <property type="component" value="Unassembled WGS sequence"/>
</dbReference>